<dbReference type="EMBL" id="VYZX01022179">
    <property type="protein sequence ID" value="NXS59623.1"/>
    <property type="molecule type" value="Genomic_DNA"/>
</dbReference>
<dbReference type="AlphaFoldDB" id="A0A7L2VNC8"/>
<dbReference type="GO" id="GO:0008209">
    <property type="term" value="P:androgen metabolic process"/>
    <property type="evidence" value="ECO:0007669"/>
    <property type="project" value="TreeGrafter"/>
</dbReference>
<comment type="similarity">
    <text evidence="1">Belongs to the short-chain dehydrogenases/reductases (SDR) family.</text>
</comment>
<evidence type="ECO:0000256" key="3">
    <source>
        <dbReference type="SAM" id="MobiDB-lite"/>
    </source>
</evidence>
<feature type="region of interest" description="Disordered" evidence="3">
    <location>
        <begin position="1"/>
        <end position="33"/>
    </location>
</feature>
<dbReference type="PANTHER" id="PTHR43658">
    <property type="entry name" value="SHORT-CHAIN DEHYDROGENASE/REDUCTASE"/>
    <property type="match status" value="1"/>
</dbReference>
<evidence type="ECO:0000256" key="1">
    <source>
        <dbReference type="ARBA" id="ARBA00006484"/>
    </source>
</evidence>
<keyword evidence="2" id="KW-0560">Oxidoreductase</keyword>
<dbReference type="Gene3D" id="3.40.50.720">
    <property type="entry name" value="NAD(P)-binding Rossmann-like Domain"/>
    <property type="match status" value="1"/>
</dbReference>
<dbReference type="GO" id="GO:0008210">
    <property type="term" value="P:estrogen metabolic process"/>
    <property type="evidence" value="ECO:0007669"/>
    <property type="project" value="TreeGrafter"/>
</dbReference>
<dbReference type="GO" id="GO:0004303">
    <property type="term" value="F:estradiol 17-beta-dehydrogenase [NAD(P)+] activity"/>
    <property type="evidence" value="ECO:0007669"/>
    <property type="project" value="TreeGrafter"/>
</dbReference>
<dbReference type="Pfam" id="PF00106">
    <property type="entry name" value="adh_short"/>
    <property type="match status" value="1"/>
</dbReference>
<dbReference type="GO" id="GO:0005739">
    <property type="term" value="C:mitochondrion"/>
    <property type="evidence" value="ECO:0007669"/>
    <property type="project" value="TreeGrafter"/>
</dbReference>
<dbReference type="PRINTS" id="PR00081">
    <property type="entry name" value="GDHRDH"/>
</dbReference>
<dbReference type="InterPro" id="IPR002347">
    <property type="entry name" value="SDR_fam"/>
</dbReference>
<organism evidence="4 5">
    <name type="scientific">Brachypteracias leptosomus</name>
    <name type="common">short-legged ground-roller</name>
    <dbReference type="NCBI Taxonomy" id="135165"/>
    <lineage>
        <taxon>Eukaryota</taxon>
        <taxon>Metazoa</taxon>
        <taxon>Chordata</taxon>
        <taxon>Craniata</taxon>
        <taxon>Vertebrata</taxon>
        <taxon>Euteleostomi</taxon>
        <taxon>Archelosauria</taxon>
        <taxon>Archosauria</taxon>
        <taxon>Dinosauria</taxon>
        <taxon>Saurischia</taxon>
        <taxon>Theropoda</taxon>
        <taxon>Coelurosauria</taxon>
        <taxon>Aves</taxon>
        <taxon>Neognathae</taxon>
        <taxon>Neoaves</taxon>
        <taxon>Telluraves</taxon>
        <taxon>Coraciimorphae</taxon>
        <taxon>Coraciiformes</taxon>
        <taxon>Brachypteraciidae</taxon>
        <taxon>Brachypteracias</taxon>
    </lineage>
</organism>
<feature type="non-terminal residue" evidence="4">
    <location>
        <position position="1"/>
    </location>
</feature>
<dbReference type="PANTHER" id="PTHR43658:SF8">
    <property type="entry name" value="17-BETA-HYDROXYSTEROID DEHYDROGENASE 14-RELATED"/>
    <property type="match status" value="1"/>
</dbReference>
<evidence type="ECO:0000313" key="5">
    <source>
        <dbReference type="Proteomes" id="UP000520535"/>
    </source>
</evidence>
<dbReference type="Proteomes" id="UP000520535">
    <property type="component" value="Unassembled WGS sequence"/>
</dbReference>
<accession>A0A7L2VNC8</accession>
<comment type="caution">
    <text evidence="4">The sequence shown here is derived from an EMBL/GenBank/DDBJ whole genome shotgun (WGS) entry which is preliminary data.</text>
</comment>
<evidence type="ECO:0000313" key="4">
    <source>
        <dbReference type="EMBL" id="NXS59623.1"/>
    </source>
</evidence>
<feature type="non-terminal residue" evidence="4">
    <location>
        <position position="160"/>
    </location>
</feature>
<dbReference type="OrthoDB" id="1274115at2759"/>
<gene>
    <name evidence="4" type="primary">Hsd17b10</name>
    <name evidence="4" type="ORF">BRALEP_R08435</name>
</gene>
<protein>
    <submittedName>
        <fullName evidence="4">HCD2 dehydrogenase</fullName>
    </submittedName>
</protein>
<dbReference type="InterPro" id="IPR036291">
    <property type="entry name" value="NAD(P)-bd_dom_sf"/>
</dbReference>
<name>A0A7L2VNC8_9AVES</name>
<sequence>RSPPRARLPHQSPPLPVSSPPLPVPPPAPIGPGSGRAMAAIRSVKGLVGLVTGGASGLGKATVERLVAQGARVVLLDLATSPGHQVATELGESCSFAPADVTSPEDVGAALSLAQKNFGRLDLVVNCAGVGVAIKTYNSKKDKVHELEDFQKVINVSLGG</sequence>
<evidence type="ECO:0000256" key="2">
    <source>
        <dbReference type="ARBA" id="ARBA00023002"/>
    </source>
</evidence>
<dbReference type="SUPFAM" id="SSF51735">
    <property type="entry name" value="NAD(P)-binding Rossmann-fold domains"/>
    <property type="match status" value="1"/>
</dbReference>
<dbReference type="GO" id="GO:0006631">
    <property type="term" value="P:fatty acid metabolic process"/>
    <property type="evidence" value="ECO:0007669"/>
    <property type="project" value="TreeGrafter"/>
</dbReference>
<reference evidence="4 5" key="1">
    <citation type="submission" date="2019-09" db="EMBL/GenBank/DDBJ databases">
        <title>Bird 10,000 Genomes (B10K) Project - Family phase.</title>
        <authorList>
            <person name="Zhang G."/>
        </authorList>
    </citation>
    <scope>NUCLEOTIDE SEQUENCE [LARGE SCALE GENOMIC DNA]</scope>
    <source>
        <strain evidence="4">B10K-DU-012-52</strain>
    </source>
</reference>
<keyword evidence="5" id="KW-1185">Reference proteome</keyword>
<feature type="compositionally biased region" description="Pro residues" evidence="3">
    <location>
        <begin position="11"/>
        <end position="30"/>
    </location>
</feature>
<proteinExistence type="inferred from homology"/>